<evidence type="ECO:0000256" key="1">
    <source>
        <dbReference type="SAM" id="MobiDB-lite"/>
    </source>
</evidence>
<evidence type="ECO:0000313" key="3">
    <source>
        <dbReference type="EMBL" id="KAF6029560.1"/>
    </source>
</evidence>
<feature type="transmembrane region" description="Helical" evidence="2">
    <location>
        <begin position="33"/>
        <end position="56"/>
    </location>
</feature>
<protein>
    <submittedName>
        <fullName evidence="3">Uncharacterized protein</fullName>
    </submittedName>
</protein>
<keyword evidence="2" id="KW-1133">Transmembrane helix</keyword>
<keyword evidence="2" id="KW-0472">Membrane</keyword>
<accession>A0A7J7JT56</accession>
<feature type="region of interest" description="Disordered" evidence="1">
    <location>
        <begin position="153"/>
        <end position="181"/>
    </location>
</feature>
<sequence length="209" mass="22749">MVNSAAMTCCRCCSTSEELDSYPRLKSKYNNRVIAVLFPVTFFTGLTGVTLLMWPGLGLDTIEDNSLCAPDCENPWVPTLIIGIILTVVAGVSAVLTILAICYVHMKHFDSTRLPMKVRIISEERYKAISSASQDTVTTTVSAYKLSSSQVARSTDTNKVSPMRTPSSEGNSALGNTTPESHDVTINQHKIRIGHLPPITEPLTTDTNL</sequence>
<reference evidence="3" key="1">
    <citation type="submission" date="2020-06" db="EMBL/GenBank/DDBJ databases">
        <title>Draft genome of Bugula neritina, a colonial animal packing powerful symbionts and potential medicines.</title>
        <authorList>
            <person name="Rayko M."/>
        </authorList>
    </citation>
    <scope>NUCLEOTIDE SEQUENCE [LARGE SCALE GENOMIC DNA]</scope>
    <source>
        <strain evidence="3">Kwan_BN1</strain>
    </source>
</reference>
<keyword evidence="2" id="KW-0812">Transmembrane</keyword>
<evidence type="ECO:0000313" key="4">
    <source>
        <dbReference type="Proteomes" id="UP000593567"/>
    </source>
</evidence>
<name>A0A7J7JT56_BUGNE</name>
<evidence type="ECO:0000256" key="2">
    <source>
        <dbReference type="SAM" id="Phobius"/>
    </source>
</evidence>
<dbReference type="Proteomes" id="UP000593567">
    <property type="component" value="Unassembled WGS sequence"/>
</dbReference>
<dbReference type="AlphaFoldDB" id="A0A7J7JT56"/>
<keyword evidence="4" id="KW-1185">Reference proteome</keyword>
<proteinExistence type="predicted"/>
<organism evidence="3 4">
    <name type="scientific">Bugula neritina</name>
    <name type="common">Brown bryozoan</name>
    <name type="synonym">Sertularia neritina</name>
    <dbReference type="NCBI Taxonomy" id="10212"/>
    <lineage>
        <taxon>Eukaryota</taxon>
        <taxon>Metazoa</taxon>
        <taxon>Spiralia</taxon>
        <taxon>Lophotrochozoa</taxon>
        <taxon>Bryozoa</taxon>
        <taxon>Gymnolaemata</taxon>
        <taxon>Cheilostomatida</taxon>
        <taxon>Flustrina</taxon>
        <taxon>Buguloidea</taxon>
        <taxon>Bugulidae</taxon>
        <taxon>Bugula</taxon>
    </lineage>
</organism>
<comment type="caution">
    <text evidence="3">The sequence shown here is derived from an EMBL/GenBank/DDBJ whole genome shotgun (WGS) entry which is preliminary data.</text>
</comment>
<gene>
    <name evidence="3" type="ORF">EB796_012129</name>
</gene>
<feature type="transmembrane region" description="Helical" evidence="2">
    <location>
        <begin position="76"/>
        <end position="104"/>
    </location>
</feature>
<dbReference type="EMBL" id="VXIV02001809">
    <property type="protein sequence ID" value="KAF6029560.1"/>
    <property type="molecule type" value="Genomic_DNA"/>
</dbReference>